<gene>
    <name evidence="1" type="ORF">GQ607_001674</name>
</gene>
<reference evidence="1 2" key="1">
    <citation type="submission" date="2019-12" db="EMBL/GenBank/DDBJ databases">
        <title>A genome sequence resource for the geographically widespread anthracnose pathogen Colletotrichum asianum.</title>
        <authorList>
            <person name="Meng Y."/>
        </authorList>
    </citation>
    <scope>NUCLEOTIDE SEQUENCE [LARGE SCALE GENOMIC DNA]</scope>
    <source>
        <strain evidence="1 2">ICMP 18580</strain>
    </source>
</reference>
<comment type="caution">
    <text evidence="1">The sequence shown here is derived from an EMBL/GenBank/DDBJ whole genome shotgun (WGS) entry which is preliminary data.</text>
</comment>
<evidence type="ECO:0000313" key="1">
    <source>
        <dbReference type="EMBL" id="KAF0330805.1"/>
    </source>
</evidence>
<keyword evidence="2" id="KW-1185">Reference proteome</keyword>
<proteinExistence type="predicted"/>
<dbReference type="EMBL" id="WOWK01000005">
    <property type="protein sequence ID" value="KAF0330805.1"/>
    <property type="molecule type" value="Genomic_DNA"/>
</dbReference>
<evidence type="ECO:0000313" key="2">
    <source>
        <dbReference type="Proteomes" id="UP000434172"/>
    </source>
</evidence>
<dbReference type="AlphaFoldDB" id="A0A8H3ZYJ9"/>
<feature type="non-terminal residue" evidence="1">
    <location>
        <position position="1"/>
    </location>
</feature>
<protein>
    <submittedName>
        <fullName evidence="1">Uncharacterized protein</fullName>
    </submittedName>
</protein>
<sequence>PNYAGWLGEFYAAPYRQSFAQQHTCSSQSSKETGMRQTLVLVSPSFSPTPSHKLRLQEARCVAAAEQRFSPPDILSDMISTLEVSERSVAQ</sequence>
<organism evidence="1 2">
    <name type="scientific">Colletotrichum asianum</name>
    <dbReference type="NCBI Taxonomy" id="702518"/>
    <lineage>
        <taxon>Eukaryota</taxon>
        <taxon>Fungi</taxon>
        <taxon>Dikarya</taxon>
        <taxon>Ascomycota</taxon>
        <taxon>Pezizomycotina</taxon>
        <taxon>Sordariomycetes</taxon>
        <taxon>Hypocreomycetidae</taxon>
        <taxon>Glomerellales</taxon>
        <taxon>Glomerellaceae</taxon>
        <taxon>Colletotrichum</taxon>
        <taxon>Colletotrichum gloeosporioides species complex</taxon>
    </lineage>
</organism>
<accession>A0A8H3ZYJ9</accession>
<name>A0A8H3ZYJ9_9PEZI</name>
<dbReference type="Proteomes" id="UP000434172">
    <property type="component" value="Unassembled WGS sequence"/>
</dbReference>